<dbReference type="SUPFAM" id="SSF54523">
    <property type="entry name" value="Pili subunits"/>
    <property type="match status" value="1"/>
</dbReference>
<organism evidence="2 3">
    <name type="scientific">Thermomonas beijingensis</name>
    <dbReference type="NCBI Taxonomy" id="2872701"/>
    <lineage>
        <taxon>Bacteria</taxon>
        <taxon>Pseudomonadati</taxon>
        <taxon>Pseudomonadota</taxon>
        <taxon>Gammaproteobacteria</taxon>
        <taxon>Lysobacterales</taxon>
        <taxon>Lysobacteraceae</taxon>
        <taxon>Thermomonas</taxon>
    </lineage>
</organism>
<gene>
    <name evidence="2" type="ORF">K7B09_05440</name>
</gene>
<dbReference type="Proteomes" id="UP001430290">
    <property type="component" value="Unassembled WGS sequence"/>
</dbReference>
<comment type="caution">
    <text evidence="2">The sequence shown here is derived from an EMBL/GenBank/DDBJ whole genome shotgun (WGS) entry which is preliminary data.</text>
</comment>
<dbReference type="EMBL" id="JAIQDJ010000001">
    <property type="protein sequence ID" value="MBZ4185770.1"/>
    <property type="molecule type" value="Genomic_DNA"/>
</dbReference>
<proteinExistence type="predicted"/>
<dbReference type="RefSeq" id="WP_223627537.1">
    <property type="nucleotide sequence ID" value="NZ_JAIQDJ010000001.1"/>
</dbReference>
<sequence>MSQESIPMQGRAQGFTLIELMIAMVLGLLVLGAALAVFQSNQKTFSANEGQNRVQENARIAYEMLGKDVRSVGSSACSSEAMVLGSDSNSAAFRAPLVNSVSGLTTISADDLSYRVSNATANQVTLVETTPNASDIFKANDVVMVCNAAMTGFATVGSVAGQTVNFSAALPFDPSDTANAAPGSISIARFRSNRWYVGANSRDTGNSLWVSRLGGAGQEVADGVQSMTLAFHRTAGGTATTYEAAPSDYQYVNAVRVSMPVRGVSQSKSSENRNINRAMAATVSIRNRSL</sequence>
<evidence type="ECO:0000256" key="1">
    <source>
        <dbReference type="SAM" id="Phobius"/>
    </source>
</evidence>
<dbReference type="PROSITE" id="PS00409">
    <property type="entry name" value="PROKAR_NTER_METHYL"/>
    <property type="match status" value="1"/>
</dbReference>
<reference evidence="2" key="1">
    <citation type="submission" date="2021-09" db="EMBL/GenBank/DDBJ databases">
        <authorList>
            <person name="Wu T."/>
            <person name="Guo S.Z."/>
        </authorList>
    </citation>
    <scope>NUCLEOTIDE SEQUENCE</scope>
    <source>
        <strain evidence="2">RSS-23</strain>
    </source>
</reference>
<dbReference type="InterPro" id="IPR012902">
    <property type="entry name" value="N_methyl_site"/>
</dbReference>
<keyword evidence="1" id="KW-0812">Transmembrane</keyword>
<name>A0ABS7TD58_9GAMM</name>
<evidence type="ECO:0000313" key="3">
    <source>
        <dbReference type="Proteomes" id="UP001430290"/>
    </source>
</evidence>
<keyword evidence="1" id="KW-1133">Transmembrane helix</keyword>
<dbReference type="Pfam" id="PF07963">
    <property type="entry name" value="N_methyl"/>
    <property type="match status" value="1"/>
</dbReference>
<dbReference type="NCBIfam" id="TIGR02532">
    <property type="entry name" value="IV_pilin_GFxxxE"/>
    <property type="match status" value="1"/>
</dbReference>
<dbReference type="InterPro" id="IPR045584">
    <property type="entry name" value="Pilin-like"/>
</dbReference>
<feature type="transmembrane region" description="Helical" evidence="1">
    <location>
        <begin position="12"/>
        <end position="38"/>
    </location>
</feature>
<evidence type="ECO:0000313" key="2">
    <source>
        <dbReference type="EMBL" id="MBZ4185770.1"/>
    </source>
</evidence>
<keyword evidence="3" id="KW-1185">Reference proteome</keyword>
<keyword evidence="1" id="KW-0472">Membrane</keyword>
<accession>A0ABS7TD58</accession>
<protein>
    <submittedName>
        <fullName evidence="2">Prepilin-type N-terminal cleavage/methylation domain-containing protein</fullName>
    </submittedName>
</protein>